<keyword evidence="3" id="KW-1185">Reference proteome</keyword>
<reference evidence="2 3" key="1">
    <citation type="submission" date="2019-02" db="EMBL/GenBank/DDBJ databases">
        <title>Deep-cultivation of Planctomycetes and their phenomic and genomic characterization uncovers novel biology.</title>
        <authorList>
            <person name="Wiegand S."/>
            <person name="Jogler M."/>
            <person name="Boedeker C."/>
            <person name="Pinto D."/>
            <person name="Vollmers J."/>
            <person name="Rivas-Marin E."/>
            <person name="Kohn T."/>
            <person name="Peeters S.H."/>
            <person name="Heuer A."/>
            <person name="Rast P."/>
            <person name="Oberbeckmann S."/>
            <person name="Bunk B."/>
            <person name="Jeske O."/>
            <person name="Meyerdierks A."/>
            <person name="Storesund J.E."/>
            <person name="Kallscheuer N."/>
            <person name="Luecker S."/>
            <person name="Lage O.M."/>
            <person name="Pohl T."/>
            <person name="Merkel B.J."/>
            <person name="Hornburger P."/>
            <person name="Mueller R.-W."/>
            <person name="Bruemmer F."/>
            <person name="Labrenz M."/>
            <person name="Spormann A.M."/>
            <person name="Op den Camp H."/>
            <person name="Overmann J."/>
            <person name="Amann R."/>
            <person name="Jetten M.S.M."/>
            <person name="Mascher T."/>
            <person name="Medema M.H."/>
            <person name="Devos D.P."/>
            <person name="Kaster A.-K."/>
            <person name="Ovreas L."/>
            <person name="Rohde M."/>
            <person name="Galperin M.Y."/>
            <person name="Jogler C."/>
        </authorList>
    </citation>
    <scope>NUCLEOTIDE SEQUENCE [LARGE SCALE GENOMIC DNA]</scope>
    <source>
        <strain evidence="2 3">Pla175</strain>
    </source>
</reference>
<evidence type="ECO:0000313" key="2">
    <source>
        <dbReference type="EMBL" id="QDU89054.1"/>
    </source>
</evidence>
<name>A0A518DC45_9BACT</name>
<dbReference type="EMBL" id="CP036291">
    <property type="protein sequence ID" value="QDU89054.1"/>
    <property type="molecule type" value="Genomic_DNA"/>
</dbReference>
<dbReference type="Proteomes" id="UP000317429">
    <property type="component" value="Chromosome"/>
</dbReference>
<evidence type="ECO:0000313" key="3">
    <source>
        <dbReference type="Proteomes" id="UP000317429"/>
    </source>
</evidence>
<evidence type="ECO:0000259" key="1">
    <source>
        <dbReference type="Pfam" id="PF03050"/>
    </source>
</evidence>
<dbReference type="AlphaFoldDB" id="A0A518DC45"/>
<gene>
    <name evidence="2" type="ORF">Pla175_24400</name>
</gene>
<dbReference type="RefSeq" id="WP_145284799.1">
    <property type="nucleotide sequence ID" value="NZ_CP036291.1"/>
</dbReference>
<dbReference type="InterPro" id="IPR004291">
    <property type="entry name" value="Transposase_IS66_central"/>
</dbReference>
<organism evidence="2 3">
    <name type="scientific">Pirellulimonas nuda</name>
    <dbReference type="NCBI Taxonomy" id="2528009"/>
    <lineage>
        <taxon>Bacteria</taxon>
        <taxon>Pseudomonadati</taxon>
        <taxon>Planctomycetota</taxon>
        <taxon>Planctomycetia</taxon>
        <taxon>Pirellulales</taxon>
        <taxon>Lacipirellulaceae</taxon>
        <taxon>Pirellulimonas</taxon>
    </lineage>
</organism>
<feature type="domain" description="Transposase IS66 central" evidence="1">
    <location>
        <begin position="2"/>
        <end position="64"/>
    </location>
</feature>
<dbReference type="Pfam" id="PF03050">
    <property type="entry name" value="DDE_Tnp_IS66"/>
    <property type="match status" value="1"/>
</dbReference>
<proteinExistence type="predicted"/>
<accession>A0A518DC45</accession>
<dbReference type="KEGG" id="pnd:Pla175_24400"/>
<dbReference type="OrthoDB" id="9800877at2"/>
<sequence>MAQLLALIVKLYAVEREAKDASFDERLTLRQERSVPLLMQIEAWLNQEDDMALPRSPMAGAISNRVGGMSVGQHLHRFFLELLGERTAGRLRWLLLLTRHQGNAEGGPILRNSPVRGIRTTST</sequence>
<protein>
    <submittedName>
        <fullName evidence="2">Transposase IS66 family protein</fullName>
    </submittedName>
</protein>